<keyword evidence="2 6" id="KW-0812">Transmembrane</keyword>
<evidence type="ECO:0000256" key="1">
    <source>
        <dbReference type="ARBA" id="ARBA00004651"/>
    </source>
</evidence>
<dbReference type="STRING" id="1316194.A0A1Q5TE40"/>
<dbReference type="Proteomes" id="UP000186955">
    <property type="component" value="Unassembled WGS sequence"/>
</dbReference>
<accession>A0A1Q5TE40</accession>
<evidence type="ECO:0000256" key="4">
    <source>
        <dbReference type="ARBA" id="ARBA00023136"/>
    </source>
</evidence>
<evidence type="ECO:0008006" key="9">
    <source>
        <dbReference type="Google" id="ProtNLM"/>
    </source>
</evidence>
<dbReference type="AlphaFoldDB" id="A0A1Q5TE40"/>
<keyword evidence="3 6" id="KW-1133">Transmembrane helix</keyword>
<dbReference type="Pfam" id="PF01544">
    <property type="entry name" value="CorA"/>
    <property type="match status" value="1"/>
</dbReference>
<feature type="region of interest" description="Disordered" evidence="5">
    <location>
        <begin position="52"/>
        <end position="91"/>
    </location>
</feature>
<comment type="subcellular location">
    <subcellularLocation>
        <location evidence="1">Cell membrane</location>
        <topology evidence="1">Multi-pass membrane protein</topology>
    </subcellularLocation>
</comment>
<sequence length="441" mass="49951">MLGTAEEYVKAIAHHSQQSSAETLYPGEIYETLKRFLEHKSSDESSNFAWLVSPSSSSQQTPSDKQSLSDKHSMFDTTRNPGRSEGFSEPDPCVEALKSNIEISHPQVLFLRGHPSPNWISKIGAFCYADPELFRWFLRYRSEQAIACTDAGHNFTQGPPLPWLRDEPQGLPVTLLPIIQYKTRCALKSRSINDSDTGSAKERNTQSLAIFPEGYGRGLDWSLAKSDRFHILSDVFRLAAFSQKQLLNVMKEKILNETDRLSLSDENPTLTNLLYFRNILQDQLSTASYMLQLTDDQTCILQNGRRSISTDQKSMTDCSLAEMHSIFQDLHSQAELLYEKCNQGMTVISNKSMLAESQRAIQQAKLVTKLTIVAFVYLPFTFTAGFFGMNFRELGNGSISLWIFFAVSLPLMFITMAVFILDERKMKSFLRILGFAEEEDT</sequence>
<dbReference type="GO" id="GO:0050897">
    <property type="term" value="F:cobalt ion binding"/>
    <property type="evidence" value="ECO:0007669"/>
    <property type="project" value="TreeGrafter"/>
</dbReference>
<protein>
    <recommendedName>
        <fullName evidence="9">Magnesium transport protein CorA</fullName>
    </recommendedName>
</protein>
<dbReference type="PANTHER" id="PTHR46494:SF1">
    <property type="entry name" value="CORA FAMILY METAL ION TRANSPORTER (EUROFUNG)"/>
    <property type="match status" value="1"/>
</dbReference>
<proteinExistence type="predicted"/>
<evidence type="ECO:0000256" key="6">
    <source>
        <dbReference type="SAM" id="Phobius"/>
    </source>
</evidence>
<evidence type="ECO:0000313" key="8">
    <source>
        <dbReference type="Proteomes" id="UP000186955"/>
    </source>
</evidence>
<feature type="transmembrane region" description="Helical" evidence="6">
    <location>
        <begin position="366"/>
        <end position="387"/>
    </location>
</feature>
<feature type="transmembrane region" description="Helical" evidence="6">
    <location>
        <begin position="399"/>
        <end position="421"/>
    </location>
</feature>
<feature type="compositionally biased region" description="Low complexity" evidence="5">
    <location>
        <begin position="53"/>
        <end position="66"/>
    </location>
</feature>
<dbReference type="GO" id="GO:0000287">
    <property type="term" value="F:magnesium ion binding"/>
    <property type="evidence" value="ECO:0007669"/>
    <property type="project" value="TreeGrafter"/>
</dbReference>
<comment type="caution">
    <text evidence="7">The sequence shown here is derived from an EMBL/GenBank/DDBJ whole genome shotgun (WGS) entry which is preliminary data.</text>
</comment>
<dbReference type="Gene3D" id="1.20.58.340">
    <property type="entry name" value="Magnesium transport protein CorA, transmembrane region"/>
    <property type="match status" value="1"/>
</dbReference>
<keyword evidence="4 6" id="KW-0472">Membrane</keyword>
<dbReference type="GO" id="GO:0015087">
    <property type="term" value="F:cobalt ion transmembrane transporter activity"/>
    <property type="evidence" value="ECO:0007669"/>
    <property type="project" value="TreeGrafter"/>
</dbReference>
<organism evidence="7 8">
    <name type="scientific">Penicillium subrubescens</name>
    <dbReference type="NCBI Taxonomy" id="1316194"/>
    <lineage>
        <taxon>Eukaryota</taxon>
        <taxon>Fungi</taxon>
        <taxon>Dikarya</taxon>
        <taxon>Ascomycota</taxon>
        <taxon>Pezizomycotina</taxon>
        <taxon>Eurotiomycetes</taxon>
        <taxon>Eurotiomycetidae</taxon>
        <taxon>Eurotiales</taxon>
        <taxon>Aspergillaceae</taxon>
        <taxon>Penicillium</taxon>
    </lineage>
</organism>
<evidence type="ECO:0000313" key="7">
    <source>
        <dbReference type="EMBL" id="OKO98496.1"/>
    </source>
</evidence>
<evidence type="ECO:0000256" key="3">
    <source>
        <dbReference type="ARBA" id="ARBA00022989"/>
    </source>
</evidence>
<evidence type="ECO:0000256" key="5">
    <source>
        <dbReference type="SAM" id="MobiDB-lite"/>
    </source>
</evidence>
<dbReference type="InterPro" id="IPR002523">
    <property type="entry name" value="MgTranspt_CorA/ZnTranspt_ZntB"/>
</dbReference>
<dbReference type="GO" id="GO:0015095">
    <property type="term" value="F:magnesium ion transmembrane transporter activity"/>
    <property type="evidence" value="ECO:0007669"/>
    <property type="project" value="TreeGrafter"/>
</dbReference>
<evidence type="ECO:0000256" key="2">
    <source>
        <dbReference type="ARBA" id="ARBA00022692"/>
    </source>
</evidence>
<dbReference type="SUPFAM" id="SSF144083">
    <property type="entry name" value="Magnesium transport protein CorA, transmembrane region"/>
    <property type="match status" value="1"/>
</dbReference>
<dbReference type="InterPro" id="IPR045863">
    <property type="entry name" value="CorA_TM1_TM2"/>
</dbReference>
<reference evidence="7 8" key="1">
    <citation type="submission" date="2016-10" db="EMBL/GenBank/DDBJ databases">
        <title>Genome sequence of the ascomycete fungus Penicillium subrubescens.</title>
        <authorList>
            <person name="De Vries R.P."/>
            <person name="Peng M."/>
            <person name="Dilokpimol A."/>
            <person name="Hilden K."/>
            <person name="Makela M.R."/>
            <person name="Grigoriev I."/>
            <person name="Riley R."/>
            <person name="Granchi Z."/>
        </authorList>
    </citation>
    <scope>NUCLEOTIDE SEQUENCE [LARGE SCALE GENOMIC DNA]</scope>
    <source>
        <strain evidence="7 8">CBS 132785</strain>
    </source>
</reference>
<keyword evidence="8" id="KW-1185">Reference proteome</keyword>
<dbReference type="GO" id="GO:0005886">
    <property type="term" value="C:plasma membrane"/>
    <property type="evidence" value="ECO:0007669"/>
    <property type="project" value="UniProtKB-SubCell"/>
</dbReference>
<dbReference type="EMBL" id="MNBE01000672">
    <property type="protein sequence ID" value="OKO98496.1"/>
    <property type="molecule type" value="Genomic_DNA"/>
</dbReference>
<dbReference type="PANTHER" id="PTHR46494">
    <property type="entry name" value="CORA FAMILY METAL ION TRANSPORTER (EUROFUNG)"/>
    <property type="match status" value="1"/>
</dbReference>
<name>A0A1Q5TE40_9EURO</name>
<gene>
    <name evidence="7" type="ORF">PENSUB_9172</name>
</gene>